<feature type="transmembrane region" description="Helical" evidence="5">
    <location>
        <begin position="169"/>
        <end position="187"/>
    </location>
</feature>
<feature type="transmembrane region" description="Helical" evidence="5">
    <location>
        <begin position="84"/>
        <end position="105"/>
    </location>
</feature>
<proteinExistence type="predicted"/>
<evidence type="ECO:0000256" key="1">
    <source>
        <dbReference type="ARBA" id="ARBA00004141"/>
    </source>
</evidence>
<dbReference type="Pfam" id="PF04479">
    <property type="entry name" value="RTA1"/>
    <property type="match status" value="1"/>
</dbReference>
<evidence type="ECO:0000256" key="4">
    <source>
        <dbReference type="ARBA" id="ARBA00023136"/>
    </source>
</evidence>
<dbReference type="PANTHER" id="PTHR31465:SF34">
    <property type="entry name" value="DOMAIN PROTEIN, PUTATIVE (AFU_ORTHOLOGUE AFUA_3G00480)-RELATED"/>
    <property type="match status" value="1"/>
</dbReference>
<keyword evidence="3 5" id="KW-1133">Transmembrane helix</keyword>
<evidence type="ECO:0000313" key="7">
    <source>
        <dbReference type="Proteomes" id="UP000799302"/>
    </source>
</evidence>
<evidence type="ECO:0008006" key="8">
    <source>
        <dbReference type="Google" id="ProtNLM"/>
    </source>
</evidence>
<dbReference type="GO" id="GO:0016020">
    <property type="term" value="C:membrane"/>
    <property type="evidence" value="ECO:0007669"/>
    <property type="project" value="UniProtKB-SubCell"/>
</dbReference>
<reference evidence="6" key="1">
    <citation type="journal article" date="2020" name="Stud. Mycol.">
        <title>101 Dothideomycetes genomes: a test case for predicting lifestyles and emergence of pathogens.</title>
        <authorList>
            <person name="Haridas S."/>
            <person name="Albert R."/>
            <person name="Binder M."/>
            <person name="Bloem J."/>
            <person name="Labutti K."/>
            <person name="Salamov A."/>
            <person name="Andreopoulos B."/>
            <person name="Baker S."/>
            <person name="Barry K."/>
            <person name="Bills G."/>
            <person name="Bluhm B."/>
            <person name="Cannon C."/>
            <person name="Castanera R."/>
            <person name="Culley D."/>
            <person name="Daum C."/>
            <person name="Ezra D."/>
            <person name="Gonzalez J."/>
            <person name="Henrissat B."/>
            <person name="Kuo A."/>
            <person name="Liang C."/>
            <person name="Lipzen A."/>
            <person name="Lutzoni F."/>
            <person name="Magnuson J."/>
            <person name="Mondo S."/>
            <person name="Nolan M."/>
            <person name="Ohm R."/>
            <person name="Pangilinan J."/>
            <person name="Park H.-J."/>
            <person name="Ramirez L."/>
            <person name="Alfaro M."/>
            <person name="Sun H."/>
            <person name="Tritt A."/>
            <person name="Yoshinaga Y."/>
            <person name="Zwiers L.-H."/>
            <person name="Turgeon B."/>
            <person name="Goodwin S."/>
            <person name="Spatafora J."/>
            <person name="Crous P."/>
            <person name="Grigoriev I."/>
        </authorList>
    </citation>
    <scope>NUCLEOTIDE SEQUENCE</scope>
    <source>
        <strain evidence="6">CBS 115976</strain>
    </source>
</reference>
<keyword evidence="4 5" id="KW-0472">Membrane</keyword>
<protein>
    <recommendedName>
        <fullName evidence="8">RTA1 domain protein</fullName>
    </recommendedName>
</protein>
<feature type="transmembrane region" description="Helical" evidence="5">
    <location>
        <begin position="126"/>
        <end position="149"/>
    </location>
</feature>
<dbReference type="OrthoDB" id="3358017at2759"/>
<keyword evidence="2 5" id="KW-0812">Transmembrane</keyword>
<dbReference type="InterPro" id="IPR007568">
    <property type="entry name" value="RTA1"/>
</dbReference>
<dbReference type="AlphaFoldDB" id="A0A6A6TYZ3"/>
<evidence type="ECO:0000256" key="5">
    <source>
        <dbReference type="SAM" id="Phobius"/>
    </source>
</evidence>
<evidence type="ECO:0000256" key="2">
    <source>
        <dbReference type="ARBA" id="ARBA00022692"/>
    </source>
</evidence>
<keyword evidence="7" id="KW-1185">Reference proteome</keyword>
<dbReference type="Proteomes" id="UP000799302">
    <property type="component" value="Unassembled WGS sequence"/>
</dbReference>
<comment type="subcellular location">
    <subcellularLocation>
        <location evidence="1">Membrane</location>
        <topology evidence="1">Multi-pass membrane protein</topology>
    </subcellularLocation>
</comment>
<feature type="transmembrane region" description="Helical" evidence="5">
    <location>
        <begin position="250"/>
        <end position="270"/>
    </location>
</feature>
<gene>
    <name evidence="6" type="ORF">BT63DRAFT_434859</name>
</gene>
<feature type="transmembrane region" description="Helical" evidence="5">
    <location>
        <begin position="199"/>
        <end position="223"/>
    </location>
</feature>
<feature type="transmembrane region" description="Helical" evidence="5">
    <location>
        <begin position="44"/>
        <end position="64"/>
    </location>
</feature>
<evidence type="ECO:0000256" key="3">
    <source>
        <dbReference type="ARBA" id="ARBA00022989"/>
    </source>
</evidence>
<name>A0A6A6TYZ3_9PEZI</name>
<sequence length="340" mass="37432">MVAGMPVLYSLYVYAPSKIAPVIFTAAFAISAAFDLWQCFRCKAFKLIGLHPLCAALFAAGFALREYGAQNHYIYSETNKSTLLTFILSQVFIYICPPLLELANYHVLGRLLHYVPYCSPLPPSKVLVVFGGLMAVVEALNSLGVSLSANSSASASKQSLGSNLTVSALTLQLLVILCFACLAGLFQRRCIKAGVHVKIVRNMLVTLYVSMTLILLRCIYRLVEHTGSTKINIADLASMKALSPLLRYEYFFYIFEAGLMLANSLLWNLWHPGRFLPRDVHIFLAQDGTEVAGAEESDRRPLIAKVANVISFGLLGVLAGKKKQPQRSQELNEYPAGIRS</sequence>
<accession>A0A6A6TYZ3</accession>
<dbReference type="EMBL" id="MU004243">
    <property type="protein sequence ID" value="KAF2664387.1"/>
    <property type="molecule type" value="Genomic_DNA"/>
</dbReference>
<organism evidence="6 7">
    <name type="scientific">Microthyrium microscopicum</name>
    <dbReference type="NCBI Taxonomy" id="703497"/>
    <lineage>
        <taxon>Eukaryota</taxon>
        <taxon>Fungi</taxon>
        <taxon>Dikarya</taxon>
        <taxon>Ascomycota</taxon>
        <taxon>Pezizomycotina</taxon>
        <taxon>Dothideomycetes</taxon>
        <taxon>Dothideomycetes incertae sedis</taxon>
        <taxon>Microthyriales</taxon>
        <taxon>Microthyriaceae</taxon>
        <taxon>Microthyrium</taxon>
    </lineage>
</organism>
<evidence type="ECO:0000313" key="6">
    <source>
        <dbReference type="EMBL" id="KAF2664387.1"/>
    </source>
</evidence>
<dbReference type="PANTHER" id="PTHR31465">
    <property type="entry name" value="PROTEIN RTA1-RELATED"/>
    <property type="match status" value="1"/>
</dbReference>
<feature type="transmembrane region" description="Helical" evidence="5">
    <location>
        <begin position="19"/>
        <end position="37"/>
    </location>
</feature>